<dbReference type="GO" id="GO:0046872">
    <property type="term" value="F:metal ion binding"/>
    <property type="evidence" value="ECO:0007669"/>
    <property type="project" value="UniProtKB-KW"/>
</dbReference>
<dbReference type="RefSeq" id="WP_092492450.1">
    <property type="nucleotide sequence ID" value="NZ_FNKD01000002.1"/>
</dbReference>
<evidence type="ECO:0000313" key="10">
    <source>
        <dbReference type="Proteomes" id="UP000199444"/>
    </source>
</evidence>
<sequence>MTAITYEHIKTCKQTGARLGKVHTPHGSFDTPTFMPVGTLATVKTMSPEELQQMNANIILSNTYHLWLRPGEDIIREAGGLHKFMNWDGAILTDSGGFQVFSLSKMRDIKEEGVHFRSHLSGEKLFLSPEKAMEIQNALGSDIMMAFDECPPYPATHNYMKASVERTSRWAERCLNSHQRPSDQGLFGIIQGGEYEELRKQSAADLTSMDFPGYAIGGLSVGEPKDVMNRVLEFTTPLLPSNKPRYLMGVGSPDSLIDGAIRGIDMFDCVLPTRIARNGTCMTSNGRLVVRNAKYARDFSPIDENCDCHVCKNYSRAYIRHLVKCNETFGFRLTTYHNLFFLLKLMEQVRAAINDDRLGDFKEAFFEQYGLNQPNAKNF</sequence>
<dbReference type="EC" id="2.4.2.29" evidence="7"/>
<dbReference type="SUPFAM" id="SSF51713">
    <property type="entry name" value="tRNA-guanine transglycosylase"/>
    <property type="match status" value="1"/>
</dbReference>
<feature type="domain" description="tRNA-guanine(15) transglycosylase-like" evidence="8">
    <location>
        <begin position="15"/>
        <end position="369"/>
    </location>
</feature>
<keyword evidence="3 7" id="KW-0819">tRNA processing</keyword>
<keyword evidence="2 7" id="KW-0808">Transferase</keyword>
<dbReference type="GO" id="GO:0008479">
    <property type="term" value="F:tRNA-guanosine(34) queuine transglycosylase activity"/>
    <property type="evidence" value="ECO:0007669"/>
    <property type="project" value="UniProtKB-UniRule"/>
</dbReference>
<keyword evidence="5 7" id="KW-0862">Zinc</keyword>
<dbReference type="HAMAP" id="MF_00168">
    <property type="entry name" value="Q_tRNA_Tgt"/>
    <property type="match status" value="1"/>
</dbReference>
<dbReference type="GO" id="GO:0005829">
    <property type="term" value="C:cytosol"/>
    <property type="evidence" value="ECO:0007669"/>
    <property type="project" value="TreeGrafter"/>
</dbReference>
<feature type="binding site" evidence="7">
    <location>
        <position position="218"/>
    </location>
    <ligand>
        <name>substrate</name>
    </ligand>
</feature>
<protein>
    <recommendedName>
        <fullName evidence="7">Queuine tRNA-ribosyltransferase</fullName>
        <ecNumber evidence="7">2.4.2.29</ecNumber>
    </recommendedName>
    <alternativeName>
        <fullName evidence="7">Guanine insertion enzyme</fullName>
    </alternativeName>
    <alternativeName>
        <fullName evidence="7">tRNA-guanine transglycosylase</fullName>
    </alternativeName>
</protein>
<evidence type="ECO:0000256" key="2">
    <source>
        <dbReference type="ARBA" id="ARBA00022679"/>
    </source>
</evidence>
<organism evidence="9 10">
    <name type="scientific">Virgibacillus salinus</name>
    <dbReference type="NCBI Taxonomy" id="553311"/>
    <lineage>
        <taxon>Bacteria</taxon>
        <taxon>Bacillati</taxon>
        <taxon>Bacillota</taxon>
        <taxon>Bacilli</taxon>
        <taxon>Bacillales</taxon>
        <taxon>Bacillaceae</taxon>
        <taxon>Virgibacillus</taxon>
    </lineage>
</organism>
<feature type="active site" description="Nucleophile" evidence="7">
    <location>
        <position position="268"/>
    </location>
</feature>
<feature type="binding site" evidence="7">
    <location>
        <position position="191"/>
    </location>
    <ligand>
        <name>substrate</name>
    </ligand>
</feature>
<keyword evidence="10" id="KW-1185">Reference proteome</keyword>
<comment type="cofactor">
    <cofactor evidence="7">
        <name>Zn(2+)</name>
        <dbReference type="ChEBI" id="CHEBI:29105"/>
    </cofactor>
    <text evidence="7">Binds 1 zinc ion per subunit.</text>
</comment>
<comment type="pathway">
    <text evidence="7">tRNA modification; tRNA-queuosine biosynthesis.</text>
</comment>
<keyword evidence="4 7" id="KW-0671">Queuosine biosynthesis</keyword>
<feature type="binding site" evidence="7">
    <location>
        <position position="337"/>
    </location>
    <ligand>
        <name>Zn(2+)</name>
        <dbReference type="ChEBI" id="CHEBI:29105"/>
    </ligand>
</feature>
<evidence type="ECO:0000256" key="5">
    <source>
        <dbReference type="ARBA" id="ARBA00022833"/>
    </source>
</evidence>
<feature type="binding site" evidence="7">
    <location>
        <position position="308"/>
    </location>
    <ligand>
        <name>Zn(2+)</name>
        <dbReference type="ChEBI" id="CHEBI:29105"/>
    </ligand>
</feature>
<feature type="binding site" evidence="7">
    <location>
        <position position="311"/>
    </location>
    <ligand>
        <name>Zn(2+)</name>
        <dbReference type="ChEBI" id="CHEBI:29105"/>
    </ligand>
</feature>
<accession>A0A1H1B4G3</accession>
<dbReference type="PANTHER" id="PTHR46499">
    <property type="entry name" value="QUEUINE TRNA-RIBOSYLTRANSFERASE"/>
    <property type="match status" value="1"/>
</dbReference>
<evidence type="ECO:0000259" key="8">
    <source>
        <dbReference type="Pfam" id="PF01702"/>
    </source>
</evidence>
<dbReference type="EMBL" id="FNKD01000002">
    <property type="protein sequence ID" value="SDQ46804.1"/>
    <property type="molecule type" value="Genomic_DNA"/>
</dbReference>
<evidence type="ECO:0000256" key="6">
    <source>
        <dbReference type="ARBA" id="ARBA00050112"/>
    </source>
</evidence>
<feature type="active site" description="Proton acceptor" evidence="7">
    <location>
        <position position="94"/>
    </location>
</feature>
<dbReference type="AlphaFoldDB" id="A0A1H1B4G3"/>
<dbReference type="InterPro" id="IPR036511">
    <property type="entry name" value="TGT-like_sf"/>
</dbReference>
<dbReference type="UniPathway" id="UPA00392"/>
<keyword evidence="1 7" id="KW-0328">Glycosyltransferase</keyword>
<evidence type="ECO:0000313" key="9">
    <source>
        <dbReference type="EMBL" id="SDQ46804.1"/>
    </source>
</evidence>
<dbReference type="InterPro" id="IPR004803">
    <property type="entry name" value="TGT"/>
</dbReference>
<dbReference type="NCBIfam" id="TIGR00449">
    <property type="entry name" value="tgt_general"/>
    <property type="match status" value="1"/>
</dbReference>
<feature type="binding site" evidence="7">
    <location>
        <position position="306"/>
    </location>
    <ligand>
        <name>Zn(2+)</name>
        <dbReference type="ChEBI" id="CHEBI:29105"/>
    </ligand>
</feature>
<evidence type="ECO:0000256" key="4">
    <source>
        <dbReference type="ARBA" id="ARBA00022785"/>
    </source>
</evidence>
<reference evidence="9 10" key="1">
    <citation type="submission" date="2016-10" db="EMBL/GenBank/DDBJ databases">
        <authorList>
            <person name="de Groot N.N."/>
        </authorList>
    </citation>
    <scope>NUCLEOTIDE SEQUENCE [LARGE SCALE GENOMIC DNA]</scope>
    <source>
        <strain evidence="9 10">CGMCC 1.10449</strain>
    </source>
</reference>
<dbReference type="PANTHER" id="PTHR46499:SF1">
    <property type="entry name" value="QUEUINE TRNA-RIBOSYLTRANSFERASE"/>
    <property type="match status" value="1"/>
</dbReference>
<comment type="function">
    <text evidence="7">Catalyzes the base-exchange of a guanine (G) residue with the queuine precursor 7-aminomethyl-7-deazaguanine (PreQ1) at position 34 (anticodon wobble position) in tRNAs with GU(N) anticodons (tRNA-Asp, -Asn, -His and -Tyr). Catalysis occurs through a double-displacement mechanism. The nucleophile active site attacks the C1' of nucleotide 34 to detach the guanine base from the RNA, forming a covalent enzyme-RNA intermediate. The proton acceptor active site deprotonates the incoming PreQ1, allowing a nucleophilic attack on the C1' of the ribose to form the product. After dissociation, two additional enzymatic reactions on the tRNA convert PreQ1 to queuine (Q), resulting in the hypermodified nucleoside queuosine (7-(((4,5-cis-dihydroxy-2-cyclopenten-1-yl)amino)methyl)-7-deazaguanosine).</text>
</comment>
<proteinExistence type="inferred from homology"/>
<gene>
    <name evidence="7" type="primary">tgt</name>
    <name evidence="9" type="ORF">SAMN05216231_1596</name>
</gene>
<keyword evidence="7" id="KW-0479">Metal-binding</keyword>
<dbReference type="Proteomes" id="UP000199444">
    <property type="component" value="Unassembled WGS sequence"/>
</dbReference>
<evidence type="ECO:0000256" key="7">
    <source>
        <dbReference type="HAMAP-Rule" id="MF_00168"/>
    </source>
</evidence>
<comment type="similarity">
    <text evidence="7">Belongs to the queuine tRNA-ribosyltransferase family.</text>
</comment>
<feature type="region of interest" description="RNA binding" evidence="7">
    <location>
        <begin position="249"/>
        <end position="255"/>
    </location>
</feature>
<dbReference type="STRING" id="553311.SAMN05216231_1596"/>
<comment type="subunit">
    <text evidence="7">Homodimer. Within each dimer, one monomer is responsible for RNA recognition and catalysis, while the other monomer binds to the replacement base PreQ1.</text>
</comment>
<dbReference type="FunFam" id="3.20.20.105:FF:000001">
    <property type="entry name" value="Queuine tRNA-ribosyltransferase"/>
    <property type="match status" value="1"/>
</dbReference>
<evidence type="ECO:0000256" key="3">
    <source>
        <dbReference type="ARBA" id="ARBA00022694"/>
    </source>
</evidence>
<dbReference type="GO" id="GO:0008616">
    <property type="term" value="P:tRNA queuosine(34) biosynthetic process"/>
    <property type="evidence" value="ECO:0007669"/>
    <property type="project" value="UniProtKB-UniRule"/>
</dbReference>
<dbReference type="NCBIfam" id="TIGR00430">
    <property type="entry name" value="Q_tRNA_tgt"/>
    <property type="match status" value="1"/>
</dbReference>
<dbReference type="InterPro" id="IPR050076">
    <property type="entry name" value="ArchSynthase1/Queuine_TRR"/>
</dbReference>
<feature type="binding site" evidence="7">
    <location>
        <position position="148"/>
    </location>
    <ligand>
        <name>substrate</name>
    </ligand>
</feature>
<dbReference type="Gene3D" id="3.20.20.105">
    <property type="entry name" value="Queuine tRNA-ribosyltransferase-like"/>
    <property type="match status" value="1"/>
</dbReference>
<comment type="catalytic activity">
    <reaction evidence="6 7">
        <text>7-aminomethyl-7-carbaguanine + guanosine(34) in tRNA = 7-aminomethyl-7-carbaguanosine(34) in tRNA + guanine</text>
        <dbReference type="Rhea" id="RHEA:24104"/>
        <dbReference type="Rhea" id="RHEA-COMP:10341"/>
        <dbReference type="Rhea" id="RHEA-COMP:10342"/>
        <dbReference type="ChEBI" id="CHEBI:16235"/>
        <dbReference type="ChEBI" id="CHEBI:58703"/>
        <dbReference type="ChEBI" id="CHEBI:74269"/>
        <dbReference type="ChEBI" id="CHEBI:82833"/>
        <dbReference type="EC" id="2.4.2.29"/>
    </reaction>
</comment>
<evidence type="ECO:0000256" key="1">
    <source>
        <dbReference type="ARBA" id="ARBA00022676"/>
    </source>
</evidence>
<dbReference type="InterPro" id="IPR002616">
    <property type="entry name" value="tRNA_ribo_trans-like"/>
</dbReference>
<name>A0A1H1B4G3_9BACI</name>
<dbReference type="Pfam" id="PF01702">
    <property type="entry name" value="TGT"/>
    <property type="match status" value="1"/>
</dbReference>
<feature type="region of interest" description="RNA binding; important for wobble base 34 recognition" evidence="7">
    <location>
        <begin position="273"/>
        <end position="277"/>
    </location>
</feature>
<feature type="binding site" evidence="7">
    <location>
        <begin position="94"/>
        <end position="98"/>
    </location>
    <ligand>
        <name>substrate</name>
    </ligand>
</feature>